<dbReference type="Proteomes" id="UP001519311">
    <property type="component" value="Unassembled WGS sequence"/>
</dbReference>
<gene>
    <name evidence="4" type="ORF">JOF59_000056</name>
</gene>
<keyword evidence="1" id="KW-0560">Oxidoreductase</keyword>
<protein>
    <submittedName>
        <fullName evidence="4">Flavin reductase (DIM6/NTAB) family NADH-FMN oxidoreductase RutF</fullName>
    </submittedName>
</protein>
<evidence type="ECO:0000256" key="2">
    <source>
        <dbReference type="SAM" id="MobiDB-lite"/>
    </source>
</evidence>
<dbReference type="PANTHER" id="PTHR30466:SF1">
    <property type="entry name" value="FMN REDUCTASE (NADH) RUTF"/>
    <property type="match status" value="1"/>
</dbReference>
<reference evidence="4 5" key="1">
    <citation type="submission" date="2021-03" db="EMBL/GenBank/DDBJ databases">
        <title>Sequencing the genomes of 1000 actinobacteria strains.</title>
        <authorList>
            <person name="Klenk H.-P."/>
        </authorList>
    </citation>
    <scope>NUCLEOTIDE SEQUENCE [LARGE SCALE GENOMIC DNA]</scope>
    <source>
        <strain evidence="4 5">DSM 40843</strain>
    </source>
</reference>
<feature type="compositionally biased region" description="Low complexity" evidence="2">
    <location>
        <begin position="8"/>
        <end position="21"/>
    </location>
</feature>
<dbReference type="Pfam" id="PF01613">
    <property type="entry name" value="Flavin_Reduct"/>
    <property type="match status" value="1"/>
</dbReference>
<dbReference type="SUPFAM" id="SSF50475">
    <property type="entry name" value="FMN-binding split barrel"/>
    <property type="match status" value="1"/>
</dbReference>
<dbReference type="PANTHER" id="PTHR30466">
    <property type="entry name" value="FLAVIN REDUCTASE"/>
    <property type="match status" value="1"/>
</dbReference>
<dbReference type="EMBL" id="JAGINS010000001">
    <property type="protein sequence ID" value="MBP2357656.1"/>
    <property type="molecule type" value="Genomic_DNA"/>
</dbReference>
<dbReference type="Gene3D" id="2.30.110.10">
    <property type="entry name" value="Electron Transport, Fmn-binding Protein, Chain A"/>
    <property type="match status" value="1"/>
</dbReference>
<dbReference type="SMART" id="SM00903">
    <property type="entry name" value="Flavin_Reduct"/>
    <property type="match status" value="1"/>
</dbReference>
<organism evidence="4 5">
    <name type="scientific">Streptomyces clavifer</name>
    <dbReference type="NCBI Taxonomy" id="68188"/>
    <lineage>
        <taxon>Bacteria</taxon>
        <taxon>Bacillati</taxon>
        <taxon>Actinomycetota</taxon>
        <taxon>Actinomycetes</taxon>
        <taxon>Kitasatosporales</taxon>
        <taxon>Streptomycetaceae</taxon>
        <taxon>Streptomyces</taxon>
    </lineage>
</organism>
<name>A0ABS4V1H4_9ACTN</name>
<comment type="caution">
    <text evidence="4">The sequence shown here is derived from an EMBL/GenBank/DDBJ whole genome shotgun (WGS) entry which is preliminary data.</text>
</comment>
<dbReference type="GeneID" id="97346222"/>
<dbReference type="InterPro" id="IPR050268">
    <property type="entry name" value="NADH-dep_flavin_reductase"/>
</dbReference>
<evidence type="ECO:0000259" key="3">
    <source>
        <dbReference type="SMART" id="SM00903"/>
    </source>
</evidence>
<feature type="region of interest" description="Disordered" evidence="2">
    <location>
        <begin position="1"/>
        <end position="29"/>
    </location>
</feature>
<sequence length="197" mass="20743">MTSEQHAVRGSAAGPASRARPPAVPHEQPTDFRTLMAGFPTGVTIVTTCGADGVPRGMTLTSLCSVSLEPPVLLVCMRQGSPTLDAVLDGGSFAVNLLHLRARATAELFASGAPDRFERVAWQADDPAAGPHLSEAAHTVADCTVTAHHVVGDHVVIMGGVTAVSRLGGDQHPLLYGLRRFATWPETDDHLSYDFIS</sequence>
<keyword evidence="5" id="KW-1185">Reference proteome</keyword>
<proteinExistence type="predicted"/>
<dbReference type="InterPro" id="IPR002563">
    <property type="entry name" value="Flavin_Rdtase-like_dom"/>
</dbReference>
<dbReference type="RefSeq" id="WP_079099289.1">
    <property type="nucleotide sequence ID" value="NZ_BMWJ01000018.1"/>
</dbReference>
<accession>A0ABS4V1H4</accession>
<evidence type="ECO:0000256" key="1">
    <source>
        <dbReference type="ARBA" id="ARBA00023002"/>
    </source>
</evidence>
<dbReference type="InterPro" id="IPR012349">
    <property type="entry name" value="Split_barrel_FMN-bd"/>
</dbReference>
<evidence type="ECO:0000313" key="4">
    <source>
        <dbReference type="EMBL" id="MBP2357656.1"/>
    </source>
</evidence>
<feature type="domain" description="Flavin reductase like" evidence="3">
    <location>
        <begin position="36"/>
        <end position="183"/>
    </location>
</feature>
<evidence type="ECO:0000313" key="5">
    <source>
        <dbReference type="Proteomes" id="UP001519311"/>
    </source>
</evidence>